<dbReference type="AlphaFoldDB" id="A0A8T1U1F1"/>
<evidence type="ECO:0000313" key="5">
    <source>
        <dbReference type="EMBL" id="KAG6951055.1"/>
    </source>
</evidence>
<dbReference type="Pfam" id="PF10561">
    <property type="entry name" value="C2orf69"/>
    <property type="match status" value="1"/>
</dbReference>
<dbReference type="Proteomes" id="UP000688947">
    <property type="component" value="Unassembled WGS sequence"/>
</dbReference>
<organism evidence="5 6">
    <name type="scientific">Phytophthora cactorum</name>
    <dbReference type="NCBI Taxonomy" id="29920"/>
    <lineage>
        <taxon>Eukaryota</taxon>
        <taxon>Sar</taxon>
        <taxon>Stramenopiles</taxon>
        <taxon>Oomycota</taxon>
        <taxon>Peronosporomycetes</taxon>
        <taxon>Peronosporales</taxon>
        <taxon>Peronosporaceae</taxon>
        <taxon>Phytophthora</taxon>
    </lineage>
</organism>
<dbReference type="PANTHER" id="PTHR31296:SF1">
    <property type="entry name" value="MITOCHONDRIAL PROTEIN C2ORF69"/>
    <property type="match status" value="1"/>
</dbReference>
<dbReference type="PANTHER" id="PTHR31296">
    <property type="entry name" value="UPF0565 PROTEIN C2ORF69"/>
    <property type="match status" value="1"/>
</dbReference>
<dbReference type="OrthoDB" id="73854at2759"/>
<reference evidence="5" key="1">
    <citation type="submission" date="2021-01" db="EMBL/GenBank/DDBJ databases">
        <title>Phytophthora aleatoria, a newly-described species from Pinus radiata is distinct from Phytophthora cactorum isolates based on comparative genomics.</title>
        <authorList>
            <person name="Mcdougal R."/>
            <person name="Panda P."/>
            <person name="Williams N."/>
            <person name="Studholme D.J."/>
        </authorList>
    </citation>
    <scope>NUCLEOTIDE SEQUENCE</scope>
    <source>
        <strain evidence="5">NZFS 3830</strain>
    </source>
</reference>
<feature type="region of interest" description="Disordered" evidence="3">
    <location>
        <begin position="340"/>
        <end position="380"/>
    </location>
</feature>
<dbReference type="VEuPathDB" id="FungiDB:PC110_g12225"/>
<evidence type="ECO:0000313" key="6">
    <source>
        <dbReference type="Proteomes" id="UP000688947"/>
    </source>
</evidence>
<evidence type="ECO:0000256" key="1">
    <source>
        <dbReference type="ARBA" id="ARBA00004123"/>
    </source>
</evidence>
<keyword evidence="2" id="KW-0539">Nucleus</keyword>
<evidence type="ECO:0000256" key="3">
    <source>
        <dbReference type="SAM" id="MobiDB-lite"/>
    </source>
</evidence>
<evidence type="ECO:0000259" key="4">
    <source>
        <dbReference type="Pfam" id="PF06203"/>
    </source>
</evidence>
<dbReference type="InterPro" id="IPR018881">
    <property type="entry name" value="C2orf69_mit"/>
</dbReference>
<dbReference type="InterPro" id="IPR010402">
    <property type="entry name" value="CCT_domain"/>
</dbReference>
<dbReference type="VEuPathDB" id="FungiDB:PC110_g12226"/>
<name>A0A8T1U1F1_9STRA</name>
<comment type="subcellular location">
    <subcellularLocation>
        <location evidence="1">Nucleus</location>
    </subcellularLocation>
</comment>
<dbReference type="EMBL" id="JAENGZ010001059">
    <property type="protein sequence ID" value="KAG6951055.1"/>
    <property type="molecule type" value="Genomic_DNA"/>
</dbReference>
<evidence type="ECO:0000256" key="2">
    <source>
        <dbReference type="ARBA" id="ARBA00023242"/>
    </source>
</evidence>
<feature type="domain" description="CCT" evidence="4">
    <location>
        <begin position="348"/>
        <end position="394"/>
    </location>
</feature>
<accession>A0A8T1U1F1</accession>
<proteinExistence type="predicted"/>
<protein>
    <recommendedName>
        <fullName evidence="4">CCT domain-containing protein</fullName>
    </recommendedName>
</protein>
<sequence length="574" mass="63013">MSAASAVFTTRPERLPGMHGATLTPPSQRHSLLYLDENDGLSLLPESALEAVTACRDLVLDKLKERMDFVEQEGERKKTKKEDVEQVEDSLNVDEISDLFSCVEQEETSGVDFSVFIEDEDAVNVEEISQMFSGFDDSKSGSADDSVELTTSSPVDVVDTKPLEFQMEADVQKSLELCSSFDDVAACQEEEDADAENVAMLSEIFSATLEDEDAAEPVADLPPTYSLVDCKDAKNVNLVADLFTSLEESSEAGQEVEVADRSVTQDWIDALEVDNVASLFVELEQAVKTQTVAPAPVKVDSRVFVPTFSVRIEGGQRPGVRRPAVGPNSNLLVGPPGVLLAGPPAPSREERVGRWKSKRKTRSFATKQPDPSLSDTRRASAAKRQRVKGRFISDTHSFSVFFYNLFRENELFLSFPKSAAACCNVIFFPGDVQDFKTVMTTGPFADYSDYAYEAVAELLSEKFGDTCNVWVVRPSRFKHGAYSSFNNFVTTDEYGAATKYDPTAYATKHLASLMQNTQATMRRQGVNVSTALPMHLLGFSKGGIVLNQLVTELTTQAIRARDTVSVRSQAAAMD</sequence>
<feature type="compositionally biased region" description="Polar residues" evidence="3">
    <location>
        <begin position="363"/>
        <end position="374"/>
    </location>
</feature>
<gene>
    <name evidence="5" type="ORF">JG687_00013852</name>
</gene>
<comment type="caution">
    <text evidence="5">The sequence shown here is derived from an EMBL/GenBank/DDBJ whole genome shotgun (WGS) entry which is preliminary data.</text>
</comment>
<dbReference type="GO" id="GO:0005634">
    <property type="term" value="C:nucleus"/>
    <property type="evidence" value="ECO:0007669"/>
    <property type="project" value="UniProtKB-SubCell"/>
</dbReference>
<dbReference type="GO" id="GO:0005739">
    <property type="term" value="C:mitochondrion"/>
    <property type="evidence" value="ECO:0007669"/>
    <property type="project" value="TreeGrafter"/>
</dbReference>
<dbReference type="Pfam" id="PF06203">
    <property type="entry name" value="CCT"/>
    <property type="match status" value="1"/>
</dbReference>